<feature type="domain" description="Integrase catalytic" evidence="2">
    <location>
        <begin position="1"/>
        <end position="87"/>
    </location>
</feature>
<evidence type="ECO:0000313" key="3">
    <source>
        <dbReference type="EMBL" id="GIU66459.1"/>
    </source>
</evidence>
<reference evidence="3" key="1">
    <citation type="submission" date="2021-05" db="EMBL/GenBank/DDBJ databases">
        <authorList>
            <person name="Tanabe Y."/>
        </authorList>
    </citation>
    <scope>NUCLEOTIDE SEQUENCE</scope>
    <source>
        <strain evidence="3">BOTRYCO-1</strain>
    </source>
</reference>
<accession>A0ABQ4PU91</accession>
<dbReference type="Gene3D" id="3.30.420.10">
    <property type="entry name" value="Ribonuclease H-like superfamily/Ribonuclease H"/>
    <property type="match status" value="1"/>
</dbReference>
<dbReference type="InterPro" id="IPR001584">
    <property type="entry name" value="Integrase_cat-core"/>
</dbReference>
<comment type="caution">
    <text evidence="3">The sequence shown here is derived from an EMBL/GenBank/DDBJ whole genome shotgun (WGS) entry which is preliminary data.</text>
</comment>
<evidence type="ECO:0000259" key="2">
    <source>
        <dbReference type="PROSITE" id="PS50994"/>
    </source>
</evidence>
<evidence type="ECO:0000256" key="1">
    <source>
        <dbReference type="SAM" id="MobiDB-lite"/>
    </source>
</evidence>
<gene>
    <name evidence="3" type="ORF">PsB1_0613</name>
</gene>
<protein>
    <recommendedName>
        <fullName evidence="2">Integrase catalytic domain-containing protein</fullName>
    </recommendedName>
</protein>
<proteinExistence type="predicted"/>
<dbReference type="EMBL" id="BPFZ01000002">
    <property type="protein sequence ID" value="GIU66459.1"/>
    <property type="molecule type" value="Genomic_DNA"/>
</dbReference>
<dbReference type="PANTHER" id="PTHR47515:SF1">
    <property type="entry name" value="BLR2054 PROTEIN"/>
    <property type="match status" value="1"/>
</dbReference>
<dbReference type="InterPro" id="IPR012337">
    <property type="entry name" value="RNaseH-like_sf"/>
</dbReference>
<dbReference type="SUPFAM" id="SSF53098">
    <property type="entry name" value="Ribonuclease H-like"/>
    <property type="match status" value="1"/>
</dbReference>
<reference evidence="3" key="2">
    <citation type="journal article" date="2023" name="ISME Commun">
        <title>Characterization of a bloom-associated alphaproteobacterial lineage, 'Candidatus Phycosocius': insights into freshwater algal-bacterial interactions.</title>
        <authorList>
            <person name="Tanabe Y."/>
            <person name="Yamaguchi H."/>
            <person name="Yoshida M."/>
            <person name="Kai A."/>
            <person name="Okazaki Y."/>
        </authorList>
    </citation>
    <scope>NUCLEOTIDE SEQUENCE</scope>
    <source>
        <strain evidence="3">BOTRYCO-1</strain>
    </source>
</reference>
<sequence>MTSHAIFKWAQDRRIEWHYIAPGKPTQNAFIESFNGRLRDECLNEELFSTMPEARAVLAAWTSDYNQDRPHTSLGGLTPLTFAREQKRLRVQRSRPASPELRKGSAQRALTTAHQRERKANRLSE</sequence>
<dbReference type="PANTHER" id="PTHR47515">
    <property type="entry name" value="LOW CALCIUM RESPONSE LOCUS PROTEIN T"/>
    <property type="match status" value="1"/>
</dbReference>
<evidence type="ECO:0000313" key="4">
    <source>
        <dbReference type="Proteomes" id="UP001161064"/>
    </source>
</evidence>
<organism evidence="3 4">
    <name type="scientific">Candidatus Phycosocius spiralis</name>
    <dbReference type="NCBI Taxonomy" id="2815099"/>
    <lineage>
        <taxon>Bacteria</taxon>
        <taxon>Pseudomonadati</taxon>
        <taxon>Pseudomonadota</taxon>
        <taxon>Alphaproteobacteria</taxon>
        <taxon>Caulobacterales</taxon>
        <taxon>Caulobacterales incertae sedis</taxon>
        <taxon>Candidatus Phycosocius</taxon>
    </lineage>
</organism>
<dbReference type="Proteomes" id="UP001161064">
    <property type="component" value="Unassembled WGS sequence"/>
</dbReference>
<feature type="region of interest" description="Disordered" evidence="1">
    <location>
        <begin position="89"/>
        <end position="125"/>
    </location>
</feature>
<dbReference type="Pfam" id="PF13683">
    <property type="entry name" value="rve_3"/>
    <property type="match status" value="1"/>
</dbReference>
<dbReference type="InterPro" id="IPR036397">
    <property type="entry name" value="RNaseH_sf"/>
</dbReference>
<feature type="compositionally biased region" description="Basic and acidic residues" evidence="1">
    <location>
        <begin position="114"/>
        <end position="125"/>
    </location>
</feature>
<name>A0ABQ4PU91_9PROT</name>
<keyword evidence="4" id="KW-1185">Reference proteome</keyword>
<dbReference type="PROSITE" id="PS50994">
    <property type="entry name" value="INTEGRASE"/>
    <property type="match status" value="1"/>
</dbReference>